<dbReference type="EMBL" id="JACVVK020000166">
    <property type="protein sequence ID" value="KAK7487335.1"/>
    <property type="molecule type" value="Genomic_DNA"/>
</dbReference>
<dbReference type="AlphaFoldDB" id="A0ABD0KJG0"/>
<proteinExistence type="predicted"/>
<reference evidence="1 2" key="1">
    <citation type="journal article" date="2023" name="Sci. Data">
        <title>Genome assembly of the Korean intertidal mud-creeper Batillaria attramentaria.</title>
        <authorList>
            <person name="Patra A.K."/>
            <person name="Ho P.T."/>
            <person name="Jun S."/>
            <person name="Lee S.J."/>
            <person name="Kim Y."/>
            <person name="Won Y.J."/>
        </authorList>
    </citation>
    <scope>NUCLEOTIDE SEQUENCE [LARGE SCALE GENOMIC DNA]</scope>
    <source>
        <strain evidence="1">Wonlab-2016</strain>
    </source>
</reference>
<evidence type="ECO:0000313" key="1">
    <source>
        <dbReference type="EMBL" id="KAK7487335.1"/>
    </source>
</evidence>
<name>A0ABD0KJG0_9CAEN</name>
<gene>
    <name evidence="1" type="ORF">BaRGS_00021424</name>
</gene>
<comment type="caution">
    <text evidence="1">The sequence shown here is derived from an EMBL/GenBank/DDBJ whole genome shotgun (WGS) entry which is preliminary data.</text>
</comment>
<dbReference type="Proteomes" id="UP001519460">
    <property type="component" value="Unassembled WGS sequence"/>
</dbReference>
<keyword evidence="2" id="KW-1185">Reference proteome</keyword>
<protein>
    <submittedName>
        <fullName evidence="1">Uncharacterized protein</fullName>
    </submittedName>
</protein>
<organism evidence="1 2">
    <name type="scientific">Batillaria attramentaria</name>
    <dbReference type="NCBI Taxonomy" id="370345"/>
    <lineage>
        <taxon>Eukaryota</taxon>
        <taxon>Metazoa</taxon>
        <taxon>Spiralia</taxon>
        <taxon>Lophotrochozoa</taxon>
        <taxon>Mollusca</taxon>
        <taxon>Gastropoda</taxon>
        <taxon>Caenogastropoda</taxon>
        <taxon>Sorbeoconcha</taxon>
        <taxon>Cerithioidea</taxon>
        <taxon>Batillariidae</taxon>
        <taxon>Batillaria</taxon>
    </lineage>
</organism>
<feature type="non-terminal residue" evidence="1">
    <location>
        <position position="113"/>
    </location>
</feature>
<sequence>MADWPIRQYKPTKLDSKIKIDPQSFKIDPYKSKVKSWELKPVKPYEAKVPKNVPARKYERQPDYVYKEYIPPWERGLEKKKRERLPPPAKPVKKEKAVKKEKGEVTFAPVVTE</sequence>
<accession>A0ABD0KJG0</accession>
<evidence type="ECO:0000313" key="2">
    <source>
        <dbReference type="Proteomes" id="UP001519460"/>
    </source>
</evidence>